<feature type="domain" description="Protein kinase" evidence="8">
    <location>
        <begin position="62"/>
        <end position="260"/>
    </location>
</feature>
<dbReference type="Pfam" id="PF00069">
    <property type="entry name" value="Pkinase"/>
    <property type="match status" value="1"/>
</dbReference>
<dbReference type="PANTHER" id="PTHR43289">
    <property type="entry name" value="MITOGEN-ACTIVATED PROTEIN KINASE KINASE KINASE 20-RELATED"/>
    <property type="match status" value="1"/>
</dbReference>
<dbReference type="InterPro" id="IPR000719">
    <property type="entry name" value="Prot_kinase_dom"/>
</dbReference>
<protein>
    <recommendedName>
        <fullName evidence="5">NEK6-subfamily protein kinase</fullName>
        <ecNumber evidence="5">2.7.11.34</ecNumber>
    </recommendedName>
</protein>
<feature type="binding site" evidence="6">
    <location>
        <position position="91"/>
    </location>
    <ligand>
        <name>ATP</name>
        <dbReference type="ChEBI" id="CHEBI:30616"/>
    </ligand>
</feature>
<evidence type="ECO:0000256" key="7">
    <source>
        <dbReference type="RuleBase" id="RU000304"/>
    </source>
</evidence>
<keyword evidence="3 9" id="KW-0418">Kinase</keyword>
<comment type="caution">
    <text evidence="9">The sequence shown here is derived from an EMBL/GenBank/DDBJ whole genome shotgun (WGS) entry which is preliminary data.</text>
</comment>
<dbReference type="SMART" id="SM00220">
    <property type="entry name" value="S_TKc"/>
    <property type="match status" value="1"/>
</dbReference>
<sequence>MDESLGMSLGISSGRNGLLDSTRPVTNGRGGSVCLGESMDTATASSDISSHAGLNHGTLADYQLERLLGRGKYSQVYLARELHTGLMVAIKRVEIFDMMDPASRAAVVKEVKILTNVEHPNIVKCFRSFLSEADNELVIVLEWAEAGDLGQVIKERQEAGAAFTAEQVWAQFQQVCNALKHMHDRRMMHRDLKPSNIFVTGSGDLKLGDLGLSRYFSSRTLQAGGGSPAHGSSQLLDLRPHLLERIQLSGRGGLNSTRPR</sequence>
<dbReference type="SUPFAM" id="SSF56112">
    <property type="entry name" value="Protein kinase-like (PK-like)"/>
    <property type="match status" value="1"/>
</dbReference>
<dbReference type="InterPro" id="IPR008271">
    <property type="entry name" value="Ser/Thr_kinase_AS"/>
</dbReference>
<organism evidence="9 10">
    <name type="scientific">Tetrabaena socialis</name>
    <dbReference type="NCBI Taxonomy" id="47790"/>
    <lineage>
        <taxon>Eukaryota</taxon>
        <taxon>Viridiplantae</taxon>
        <taxon>Chlorophyta</taxon>
        <taxon>core chlorophytes</taxon>
        <taxon>Chlorophyceae</taxon>
        <taxon>CS clade</taxon>
        <taxon>Chlamydomonadales</taxon>
        <taxon>Tetrabaenaceae</taxon>
        <taxon>Tetrabaena</taxon>
    </lineage>
</organism>
<evidence type="ECO:0000256" key="2">
    <source>
        <dbReference type="ARBA" id="ARBA00022741"/>
    </source>
</evidence>
<dbReference type="Gene3D" id="1.10.510.10">
    <property type="entry name" value="Transferase(Phosphotransferase) domain 1"/>
    <property type="match status" value="1"/>
</dbReference>
<evidence type="ECO:0000313" key="10">
    <source>
        <dbReference type="Proteomes" id="UP000236333"/>
    </source>
</evidence>
<dbReference type="GO" id="GO:0004674">
    <property type="term" value="F:protein serine/threonine kinase activity"/>
    <property type="evidence" value="ECO:0007669"/>
    <property type="project" value="UniProtKB-KW"/>
</dbReference>
<name>A0A2J8A3C5_9CHLO</name>
<dbReference type="FunFam" id="3.30.200.20:FF:000042">
    <property type="entry name" value="Aurora kinase A"/>
    <property type="match status" value="1"/>
</dbReference>
<dbReference type="PANTHER" id="PTHR43289:SF6">
    <property type="entry name" value="SERINE_THREONINE-PROTEIN KINASE NEKL-3"/>
    <property type="match status" value="1"/>
</dbReference>
<dbReference type="EMBL" id="PGGS01000202">
    <property type="protein sequence ID" value="PNH07020.1"/>
    <property type="molecule type" value="Genomic_DNA"/>
</dbReference>
<dbReference type="InterPro" id="IPR017441">
    <property type="entry name" value="Protein_kinase_ATP_BS"/>
</dbReference>
<keyword evidence="4 6" id="KW-0067">ATP-binding</keyword>
<reference evidence="9 10" key="1">
    <citation type="journal article" date="2017" name="Mol. Biol. Evol.">
        <title>The 4-celled Tetrabaena socialis nuclear genome reveals the essential components for genetic control of cell number at the origin of multicellularity in the volvocine lineage.</title>
        <authorList>
            <person name="Featherston J."/>
            <person name="Arakaki Y."/>
            <person name="Hanschen E.R."/>
            <person name="Ferris P.J."/>
            <person name="Michod R.E."/>
            <person name="Olson B.J.S.C."/>
            <person name="Nozaki H."/>
            <person name="Durand P.M."/>
        </authorList>
    </citation>
    <scope>NUCLEOTIDE SEQUENCE [LARGE SCALE GENOMIC DNA]</scope>
    <source>
        <strain evidence="9 10">NIES-571</strain>
    </source>
</reference>
<dbReference type="PROSITE" id="PS50011">
    <property type="entry name" value="PROTEIN_KINASE_DOM"/>
    <property type="match status" value="1"/>
</dbReference>
<keyword evidence="10" id="KW-1185">Reference proteome</keyword>
<dbReference type="OrthoDB" id="248923at2759"/>
<dbReference type="GO" id="GO:0005524">
    <property type="term" value="F:ATP binding"/>
    <property type="evidence" value="ECO:0007669"/>
    <property type="project" value="UniProtKB-UniRule"/>
</dbReference>
<dbReference type="AlphaFoldDB" id="A0A2J8A3C5"/>
<evidence type="ECO:0000256" key="4">
    <source>
        <dbReference type="ARBA" id="ARBA00022840"/>
    </source>
</evidence>
<dbReference type="EC" id="2.7.11.34" evidence="5"/>
<keyword evidence="1" id="KW-0808">Transferase</keyword>
<gene>
    <name evidence="9" type="ORF">TSOC_006529</name>
</gene>
<evidence type="ECO:0000256" key="5">
    <source>
        <dbReference type="ARBA" id="ARBA00039067"/>
    </source>
</evidence>
<evidence type="ECO:0000256" key="6">
    <source>
        <dbReference type="PROSITE-ProRule" id="PRU10141"/>
    </source>
</evidence>
<accession>A0A2J8A3C5</accession>
<dbReference type="PROSITE" id="PS00107">
    <property type="entry name" value="PROTEIN_KINASE_ATP"/>
    <property type="match status" value="1"/>
</dbReference>
<dbReference type="InterPro" id="IPR011009">
    <property type="entry name" value="Kinase-like_dom_sf"/>
</dbReference>
<evidence type="ECO:0000313" key="9">
    <source>
        <dbReference type="EMBL" id="PNH07020.1"/>
    </source>
</evidence>
<evidence type="ECO:0000256" key="1">
    <source>
        <dbReference type="ARBA" id="ARBA00022679"/>
    </source>
</evidence>
<proteinExistence type="inferred from homology"/>
<keyword evidence="2 6" id="KW-0547">Nucleotide-binding</keyword>
<evidence type="ECO:0000256" key="3">
    <source>
        <dbReference type="ARBA" id="ARBA00022777"/>
    </source>
</evidence>
<evidence type="ECO:0000259" key="8">
    <source>
        <dbReference type="PROSITE" id="PS50011"/>
    </source>
</evidence>
<dbReference type="PROSITE" id="PS00108">
    <property type="entry name" value="PROTEIN_KINASE_ST"/>
    <property type="match status" value="1"/>
</dbReference>
<comment type="similarity">
    <text evidence="7">Belongs to the protein kinase superfamily.</text>
</comment>
<keyword evidence="7" id="KW-0723">Serine/threonine-protein kinase</keyword>
<dbReference type="Proteomes" id="UP000236333">
    <property type="component" value="Unassembled WGS sequence"/>
</dbReference>